<accession>A0A0N0PE62</accession>
<protein>
    <submittedName>
        <fullName evidence="4">von Willebrand factor D and EGF domain-containing protein</fullName>
    </submittedName>
</protein>
<reference evidence="4 5" key="1">
    <citation type="journal article" date="2015" name="Nat. Commun.">
        <title>Outbred genome sequencing and CRISPR/Cas9 gene editing in butterflies.</title>
        <authorList>
            <person name="Li X."/>
            <person name="Fan D."/>
            <person name="Zhang W."/>
            <person name="Liu G."/>
            <person name="Zhang L."/>
            <person name="Zhao L."/>
            <person name="Fang X."/>
            <person name="Chen L."/>
            <person name="Dong Y."/>
            <person name="Chen Y."/>
            <person name="Ding Y."/>
            <person name="Zhao R."/>
            <person name="Feng M."/>
            <person name="Zhu Y."/>
            <person name="Feng Y."/>
            <person name="Jiang X."/>
            <person name="Zhu D."/>
            <person name="Xiang H."/>
            <person name="Feng X."/>
            <person name="Li S."/>
            <person name="Wang J."/>
            <person name="Zhang G."/>
            <person name="Kronforst M.R."/>
            <person name="Wang W."/>
        </authorList>
    </citation>
    <scope>NUCLEOTIDE SEQUENCE [LARGE SCALE GENOMIC DNA]</scope>
    <source>
        <strain evidence="4">Ya'a_city_454_Pm</strain>
        <tissue evidence="4">Whole body</tissue>
    </source>
</reference>
<feature type="domain" description="EGF-like" evidence="3">
    <location>
        <begin position="310"/>
        <end position="341"/>
    </location>
</feature>
<evidence type="ECO:0000256" key="1">
    <source>
        <dbReference type="SAM" id="MobiDB-lite"/>
    </source>
</evidence>
<keyword evidence="2" id="KW-0472">Membrane</keyword>
<dbReference type="AlphaFoldDB" id="A0A0N0PE62"/>
<feature type="domain" description="EGF-like" evidence="3">
    <location>
        <begin position="400"/>
        <end position="430"/>
    </location>
</feature>
<feature type="domain" description="EGF-like" evidence="3">
    <location>
        <begin position="279"/>
        <end position="308"/>
    </location>
</feature>
<gene>
    <name evidence="4" type="ORF">RR48_02462</name>
</gene>
<feature type="domain" description="EGF-like" evidence="3">
    <location>
        <begin position="247"/>
        <end position="277"/>
    </location>
</feature>
<dbReference type="PANTHER" id="PTHR24047:SF29">
    <property type="entry name" value="EATER-RELATED"/>
    <property type="match status" value="1"/>
</dbReference>
<keyword evidence="2" id="KW-0812">Transmembrane</keyword>
<organism evidence="4 5">
    <name type="scientific">Papilio machaon</name>
    <name type="common">Old World swallowtail butterfly</name>
    <dbReference type="NCBI Taxonomy" id="76193"/>
    <lineage>
        <taxon>Eukaryota</taxon>
        <taxon>Metazoa</taxon>
        <taxon>Ecdysozoa</taxon>
        <taxon>Arthropoda</taxon>
        <taxon>Hexapoda</taxon>
        <taxon>Insecta</taxon>
        <taxon>Pterygota</taxon>
        <taxon>Neoptera</taxon>
        <taxon>Endopterygota</taxon>
        <taxon>Lepidoptera</taxon>
        <taxon>Glossata</taxon>
        <taxon>Ditrysia</taxon>
        <taxon>Papilionoidea</taxon>
        <taxon>Papilionidae</taxon>
        <taxon>Papilioninae</taxon>
        <taxon>Papilio</taxon>
    </lineage>
</organism>
<feature type="region of interest" description="Disordered" evidence="1">
    <location>
        <begin position="784"/>
        <end position="808"/>
    </location>
</feature>
<evidence type="ECO:0000256" key="2">
    <source>
        <dbReference type="SAM" id="Phobius"/>
    </source>
</evidence>
<feature type="domain" description="EGF-like" evidence="3">
    <location>
        <begin position="527"/>
        <end position="557"/>
    </location>
</feature>
<feature type="domain" description="EGF-like" evidence="3">
    <location>
        <begin position="559"/>
        <end position="597"/>
    </location>
</feature>
<dbReference type="InterPro" id="IPR053255">
    <property type="entry name" value="EGF-like_domain"/>
</dbReference>
<dbReference type="SMART" id="SM00181">
    <property type="entry name" value="EGF"/>
    <property type="match status" value="13"/>
</dbReference>
<proteinExistence type="predicted"/>
<dbReference type="Gene3D" id="2.10.25.10">
    <property type="entry name" value="Laminin"/>
    <property type="match status" value="11"/>
</dbReference>
<name>A0A0N0PE62_PAPMA</name>
<dbReference type="EMBL" id="KQ459934">
    <property type="protein sequence ID" value="KPJ19255.1"/>
    <property type="molecule type" value="Genomic_DNA"/>
</dbReference>
<feature type="domain" description="EGF-like" evidence="3">
    <location>
        <begin position="214"/>
        <end position="245"/>
    </location>
</feature>
<feature type="domain" description="EGF-like" evidence="3">
    <location>
        <begin position="494"/>
        <end position="525"/>
    </location>
</feature>
<dbReference type="InParanoid" id="A0A0N0PE62"/>
<evidence type="ECO:0000259" key="3">
    <source>
        <dbReference type="SMART" id="SM00181"/>
    </source>
</evidence>
<dbReference type="Proteomes" id="UP000053240">
    <property type="component" value="Unassembled WGS sequence"/>
</dbReference>
<feature type="domain" description="EGF-like" evidence="3">
    <location>
        <begin position="634"/>
        <end position="664"/>
    </location>
</feature>
<dbReference type="InterPro" id="IPR000742">
    <property type="entry name" value="EGF"/>
</dbReference>
<keyword evidence="5" id="KW-1185">Reference proteome</keyword>
<evidence type="ECO:0000313" key="5">
    <source>
        <dbReference type="Proteomes" id="UP000053240"/>
    </source>
</evidence>
<dbReference type="PANTHER" id="PTHR24047">
    <property type="entry name" value="FI01909P-RELATED"/>
    <property type="match status" value="1"/>
</dbReference>
<feature type="domain" description="EGF-like" evidence="3">
    <location>
        <begin position="433"/>
        <end position="464"/>
    </location>
</feature>
<sequence>MQPHDRAWEEQELGLCLALLEENPIDVPIDPDFELPDVDIVNQISSPMPMASYASFQEPSDVQAGLRFQSETEAPNLGNDYINIDDVEETIQYLARKVEIIKATFMLTKNQAVCCKGWGYQSEDDSCAPLCSTGCLGGRCVAPDRCHCDPPARLDPVHGNVCLLPVCDPPCHNARCVDNNTCECDATYVRHNATHCYRCDPGYAVDENFTCSPICDRPCANGQCIGPNICGCPTGYTLKDTFTCEPVCENTCINSVCTAPNVCTCLEGYTEVNSTCIPHCDSCDHGQCVGPNVCVCDAGYTNGTSGCVPACDQTCVNGVCSARNVCSCMEGYVKDDDFRCVTPCPKECPGGCDDDGICLDCSVPFRLVSGRTPRERQVKEKLVCCPSWKYDSRSKKCIYYCRFGCERGKCVGPDKCSCDPPLQLVDHKCVEPQCDPPCQHGQCHPNNTCICDADFEKINSSYCAPKCDPGYERQCINGSCDSDIDTDPLMCKPVCDPECIHGDCIAPGVCRCHEGYKNDNSSECTPVCEACGNGTCVAPNNCQCFKGYSRDERGSCIPHCETPCVNGSCSAPGVCSCPQNYTLEHTIENNTTVEKCVPVCSQTCINGYCESPNTCACEPGFVKISGSSTICRKECDGPCENGICTLFGHCDCNQDFQLENGTCVPANITKLDCEACGGHCIAGDCRCDDDSPCSMTAAVETAEIESSARLAGLEISWVVGGAVSLLLLTLMIAVFGHMWKRRKEYGVKATDNNDGAFSSVAYTVPGTLLTMGDGRREARDNEYDAVNDEDPSGAAAEALLEDKNDPDV</sequence>
<feature type="transmembrane region" description="Helical" evidence="2">
    <location>
        <begin position="715"/>
        <end position="735"/>
    </location>
</feature>
<feature type="domain" description="EGF-like" evidence="3">
    <location>
        <begin position="166"/>
        <end position="212"/>
    </location>
</feature>
<feature type="domain" description="EGF-like" evidence="3">
    <location>
        <begin position="599"/>
        <end position="632"/>
    </location>
</feature>
<feature type="domain" description="EGF-like" evidence="3">
    <location>
        <begin position="130"/>
        <end position="163"/>
    </location>
</feature>
<evidence type="ECO:0000313" key="4">
    <source>
        <dbReference type="EMBL" id="KPJ19255.1"/>
    </source>
</evidence>
<keyword evidence="2" id="KW-1133">Transmembrane helix</keyword>